<dbReference type="GeneID" id="54357272"/>
<name>A0A6J3MA23_9PEZI</name>
<keyword evidence="1" id="KW-1185">Reference proteome</keyword>
<sequence length="121" mass="14350">MGYSAVYLLHSSRVWAAHEEEDLANCIGLYWTVLCCEMIVYVHTRAAVYRLEVHHLRKIGNVYTRIIQEGHVTLSLHLPWVKSSMRAQDYYFFPRSCLFFPHKVVGHRCNYEDALDRSRFR</sequence>
<evidence type="ECO:0000313" key="2">
    <source>
        <dbReference type="RefSeq" id="XP_033461515.1"/>
    </source>
</evidence>
<reference evidence="2" key="2">
    <citation type="submission" date="2020-04" db="EMBL/GenBank/DDBJ databases">
        <authorList>
            <consortium name="NCBI Genome Project"/>
        </authorList>
    </citation>
    <scope>NUCLEOTIDE SEQUENCE</scope>
    <source>
        <strain evidence="2">CBS 342.82</strain>
    </source>
</reference>
<accession>A0A6J3MA23</accession>
<dbReference type="RefSeq" id="XP_033461515.1">
    <property type="nucleotide sequence ID" value="XM_033599473.1"/>
</dbReference>
<organism evidence="2">
    <name type="scientific">Dissoconium aciculare CBS 342.82</name>
    <dbReference type="NCBI Taxonomy" id="1314786"/>
    <lineage>
        <taxon>Eukaryota</taxon>
        <taxon>Fungi</taxon>
        <taxon>Dikarya</taxon>
        <taxon>Ascomycota</taxon>
        <taxon>Pezizomycotina</taxon>
        <taxon>Dothideomycetes</taxon>
        <taxon>Dothideomycetidae</taxon>
        <taxon>Mycosphaerellales</taxon>
        <taxon>Dissoconiaceae</taxon>
        <taxon>Dissoconium</taxon>
    </lineage>
</organism>
<protein>
    <submittedName>
        <fullName evidence="2">Uncharacterized protein</fullName>
    </submittedName>
</protein>
<reference evidence="2" key="1">
    <citation type="submission" date="2020-01" db="EMBL/GenBank/DDBJ databases">
        <authorList>
            <consortium name="DOE Joint Genome Institute"/>
            <person name="Haridas S."/>
            <person name="Albert R."/>
            <person name="Binder M."/>
            <person name="Bloem J."/>
            <person name="Labutti K."/>
            <person name="Salamov A."/>
            <person name="Andreopoulos B."/>
            <person name="Baker S.E."/>
            <person name="Barry K."/>
            <person name="Bills G."/>
            <person name="Bluhm B.H."/>
            <person name="Cannon C."/>
            <person name="Castanera R."/>
            <person name="Culley D.E."/>
            <person name="Daum C."/>
            <person name="Ezra D."/>
            <person name="Gonzalez J.B."/>
            <person name="Henrissat B."/>
            <person name="Kuo A."/>
            <person name="Liang C."/>
            <person name="Lipzen A."/>
            <person name="Lutzoni F."/>
            <person name="Magnuson J."/>
            <person name="Mondo S."/>
            <person name="Nolan M."/>
            <person name="Ohm R."/>
            <person name="Pangilinan J."/>
            <person name="Park H.-J."/>
            <person name="Ramirez L."/>
            <person name="Alfaro M."/>
            <person name="Sun H."/>
            <person name="Tritt A."/>
            <person name="Yoshinaga Y."/>
            <person name="Zwiers L.-H."/>
            <person name="Turgeon B.G."/>
            <person name="Goodwin S.B."/>
            <person name="Spatafora J.W."/>
            <person name="Crous P.W."/>
            <person name="Grigoriev I.V."/>
        </authorList>
    </citation>
    <scope>NUCLEOTIDE SEQUENCE</scope>
    <source>
        <strain evidence="2">CBS 342.82</strain>
    </source>
</reference>
<gene>
    <name evidence="2" type="ORF">K489DRAFT_183461</name>
</gene>
<proteinExistence type="predicted"/>
<dbReference type="AlphaFoldDB" id="A0A6J3MA23"/>
<dbReference type="Proteomes" id="UP000504637">
    <property type="component" value="Unplaced"/>
</dbReference>
<evidence type="ECO:0000313" key="1">
    <source>
        <dbReference type="Proteomes" id="UP000504637"/>
    </source>
</evidence>
<reference evidence="2" key="3">
    <citation type="submission" date="2025-08" db="UniProtKB">
        <authorList>
            <consortium name="RefSeq"/>
        </authorList>
    </citation>
    <scope>IDENTIFICATION</scope>
    <source>
        <strain evidence="2">CBS 342.82</strain>
    </source>
</reference>